<dbReference type="KEGG" id="vg:54991207"/>
<accession>A0A2S1GN47</accession>
<dbReference type="GeneID" id="54991207"/>
<dbReference type="InterPro" id="IPR039418">
    <property type="entry name" value="LexA-like"/>
</dbReference>
<name>A0A2S1GN47_9CAUD</name>
<dbReference type="RefSeq" id="YP_009800704.1">
    <property type="nucleotide sequence ID" value="NC_047958.1"/>
</dbReference>
<evidence type="ECO:0000313" key="6">
    <source>
        <dbReference type="Proteomes" id="UP000246280"/>
    </source>
</evidence>
<evidence type="ECO:0000313" key="5">
    <source>
        <dbReference type="EMBL" id="AWD90804.1"/>
    </source>
</evidence>
<dbReference type="CDD" id="cd06529">
    <property type="entry name" value="S24_LexA-like"/>
    <property type="match status" value="1"/>
</dbReference>
<dbReference type="SMART" id="SM00530">
    <property type="entry name" value="HTH_XRE"/>
    <property type="match status" value="1"/>
</dbReference>
<reference evidence="5 6" key="1">
    <citation type="submission" date="2018-03" db="EMBL/GenBank/DDBJ databases">
        <authorList>
            <person name="Keele B.F."/>
        </authorList>
    </citation>
    <scope>NUCLEOTIDE SEQUENCE [LARGE SCALE GENOMIC DNA]</scope>
</reference>
<sequence length="257" mass="28599">MNQVKSKLFEFSYILASMETLGSRVKSARLDAKLSQEALARQVGVSQGLIGQIESGKNQGSKHLAALARALGVSADWLETGKGPRERAVGQHKIPEDQGNVLVWEHPDDLPPDENRVWLDRYDYRFSAGTGLIQWEVRQKKALPFDIGFFRALGSKPKDCKLVRVHGDSMEPYLFDRDMIMVDTAKTHIRDGKVYAIYFEGEPLVKQIFKQAGGSICLHSINSGKYPDKIVTPELMESVTIMGEVIYRSGSGWAGGN</sequence>
<dbReference type="Gene3D" id="1.10.260.40">
    <property type="entry name" value="lambda repressor-like DNA-binding domains"/>
    <property type="match status" value="1"/>
</dbReference>
<dbReference type="InterPro" id="IPR036286">
    <property type="entry name" value="LexA/Signal_pep-like_sf"/>
</dbReference>
<evidence type="ECO:0000259" key="4">
    <source>
        <dbReference type="PROSITE" id="PS50943"/>
    </source>
</evidence>
<dbReference type="PANTHER" id="PTHR40661:SF2">
    <property type="entry name" value="HTH-TYPE TRANSCRIPTIONAL REGULATOR PRTR"/>
    <property type="match status" value="1"/>
</dbReference>
<dbReference type="CDD" id="cd00093">
    <property type="entry name" value="HTH_XRE"/>
    <property type="match status" value="1"/>
</dbReference>
<dbReference type="Gene3D" id="2.10.109.10">
    <property type="entry name" value="Umud Fragment, subunit A"/>
    <property type="match status" value="1"/>
</dbReference>
<dbReference type="Pfam" id="PF00717">
    <property type="entry name" value="Peptidase_S24"/>
    <property type="match status" value="1"/>
</dbReference>
<dbReference type="InterPro" id="IPR001387">
    <property type="entry name" value="Cro/C1-type_HTH"/>
</dbReference>
<keyword evidence="6" id="KW-1185">Reference proteome</keyword>
<protein>
    <submittedName>
        <fullName evidence="5">Repressor protein C</fullName>
    </submittedName>
</protein>
<keyword evidence="3" id="KW-0804">Transcription</keyword>
<keyword evidence="1" id="KW-0805">Transcription regulation</keyword>
<dbReference type="GO" id="GO:0003677">
    <property type="term" value="F:DNA binding"/>
    <property type="evidence" value="ECO:0007669"/>
    <property type="project" value="UniProtKB-KW"/>
</dbReference>
<feature type="domain" description="HTH cro/C1-type" evidence="4">
    <location>
        <begin position="25"/>
        <end position="78"/>
    </location>
</feature>
<dbReference type="SUPFAM" id="SSF47413">
    <property type="entry name" value="lambda repressor-like DNA-binding domains"/>
    <property type="match status" value="1"/>
</dbReference>
<dbReference type="InterPro" id="IPR015927">
    <property type="entry name" value="Peptidase_S24_S26A/B/C"/>
</dbReference>
<evidence type="ECO:0000256" key="1">
    <source>
        <dbReference type="ARBA" id="ARBA00023015"/>
    </source>
</evidence>
<dbReference type="SUPFAM" id="SSF51306">
    <property type="entry name" value="LexA/Signal peptidase"/>
    <property type="match status" value="1"/>
</dbReference>
<dbReference type="PANTHER" id="PTHR40661">
    <property type="match status" value="1"/>
</dbReference>
<proteinExistence type="predicted"/>
<dbReference type="PROSITE" id="PS50943">
    <property type="entry name" value="HTH_CROC1"/>
    <property type="match status" value="1"/>
</dbReference>
<evidence type="ECO:0000256" key="3">
    <source>
        <dbReference type="ARBA" id="ARBA00023163"/>
    </source>
</evidence>
<dbReference type="EMBL" id="MH128984">
    <property type="protein sequence ID" value="AWD90804.1"/>
    <property type="molecule type" value="Genomic_DNA"/>
</dbReference>
<dbReference type="Pfam" id="PF01381">
    <property type="entry name" value="HTH_3"/>
    <property type="match status" value="1"/>
</dbReference>
<dbReference type="InterPro" id="IPR010982">
    <property type="entry name" value="Lambda_DNA-bd_dom_sf"/>
</dbReference>
<evidence type="ECO:0000256" key="2">
    <source>
        <dbReference type="ARBA" id="ARBA00023125"/>
    </source>
</evidence>
<keyword evidence="2" id="KW-0238">DNA-binding</keyword>
<dbReference type="Proteomes" id="UP000246280">
    <property type="component" value="Segment"/>
</dbReference>
<organism evidence="5 6">
    <name type="scientific">Burkholderia phage vB_BmuP_KL4</name>
    <dbReference type="NCBI Taxonomy" id="2115967"/>
    <lineage>
        <taxon>Viruses</taxon>
        <taxon>Duplodnaviria</taxon>
        <taxon>Heunggongvirae</taxon>
        <taxon>Uroviricota</taxon>
        <taxon>Caudoviricetes</taxon>
        <taxon>Kelquatrovirus</taxon>
        <taxon>Kelquatrovirus KL4</taxon>
    </lineage>
</organism>
<reference evidence="5 6" key="2">
    <citation type="submission" date="2018-05" db="EMBL/GenBank/DDBJ databases">
        <title>Lysogenic conversion of Stenotrophomonas maltophilia by temperate phage DLP4.</title>
        <authorList>
            <person name="Dennis J."/>
            <person name="Stothard P."/>
        </authorList>
    </citation>
    <scope>NUCLEOTIDE SEQUENCE [LARGE SCALE GENOMIC DNA]</scope>
</reference>